<gene>
    <name evidence="2" type="ORF">TRFO_29264</name>
</gene>
<feature type="compositionally biased region" description="Low complexity" evidence="1">
    <location>
        <begin position="151"/>
        <end position="163"/>
    </location>
</feature>
<reference evidence="2" key="1">
    <citation type="submission" date="2016-10" db="EMBL/GenBank/DDBJ databases">
        <authorList>
            <person name="Benchimol M."/>
            <person name="Almeida L.G."/>
            <person name="Vasconcelos A.T."/>
            <person name="Perreira-Neves A."/>
            <person name="Rosa I.A."/>
            <person name="Tasca T."/>
            <person name="Bogo M.R."/>
            <person name="de Souza W."/>
        </authorList>
    </citation>
    <scope>NUCLEOTIDE SEQUENCE [LARGE SCALE GENOMIC DNA]</scope>
    <source>
        <strain evidence="2">K</strain>
    </source>
</reference>
<proteinExistence type="predicted"/>
<dbReference type="GeneID" id="94841382"/>
<keyword evidence="3" id="KW-1185">Reference proteome</keyword>
<dbReference type="RefSeq" id="XP_068356481.1">
    <property type="nucleotide sequence ID" value="XM_068506678.1"/>
</dbReference>
<name>A0A1J4JW31_9EUKA</name>
<feature type="region of interest" description="Disordered" evidence="1">
    <location>
        <begin position="179"/>
        <end position="206"/>
    </location>
</feature>
<dbReference type="VEuPathDB" id="TrichDB:TRFO_29264"/>
<comment type="caution">
    <text evidence="2">The sequence shown here is derived from an EMBL/GenBank/DDBJ whole genome shotgun (WGS) entry which is preliminary data.</text>
</comment>
<dbReference type="AlphaFoldDB" id="A0A1J4JW31"/>
<dbReference type="EMBL" id="MLAK01000830">
    <property type="protein sequence ID" value="OHT03345.1"/>
    <property type="molecule type" value="Genomic_DNA"/>
</dbReference>
<evidence type="ECO:0000313" key="3">
    <source>
        <dbReference type="Proteomes" id="UP000179807"/>
    </source>
</evidence>
<protein>
    <submittedName>
        <fullName evidence="2">Uncharacterized protein</fullName>
    </submittedName>
</protein>
<dbReference type="Proteomes" id="UP000179807">
    <property type="component" value="Unassembled WGS sequence"/>
</dbReference>
<evidence type="ECO:0000313" key="2">
    <source>
        <dbReference type="EMBL" id="OHT03345.1"/>
    </source>
</evidence>
<feature type="region of interest" description="Disordered" evidence="1">
    <location>
        <begin position="128"/>
        <end position="163"/>
    </location>
</feature>
<organism evidence="2 3">
    <name type="scientific">Tritrichomonas foetus</name>
    <dbReference type="NCBI Taxonomy" id="1144522"/>
    <lineage>
        <taxon>Eukaryota</taxon>
        <taxon>Metamonada</taxon>
        <taxon>Parabasalia</taxon>
        <taxon>Tritrichomonadida</taxon>
        <taxon>Tritrichomonadidae</taxon>
        <taxon>Tritrichomonas</taxon>
    </lineage>
</organism>
<accession>A0A1J4JW31</accession>
<evidence type="ECO:0000256" key="1">
    <source>
        <dbReference type="SAM" id="MobiDB-lite"/>
    </source>
</evidence>
<sequence length="206" mass="23443">MFNHRMKPVQSHYLEIDDQRRIYNIHRSNVSDAKCVVDATRPLPVPRIQLRGQRQSQMLARVRQAGRDNANLIKKVEKGRSEIGKNAVESLYNDNPVYPVIPVKPRAYEDWMAITIEDETLYKKLPPISKTPQRASLPVLSSSGQSGGNSGYNSSYNHHSNGANHMRHYRSEVIEFTNEKDAPNYCRPRAKTRMATSPAKTPESVD</sequence>